<reference evidence="8 9" key="1">
    <citation type="submission" date="2016-10" db="EMBL/GenBank/DDBJ databases">
        <authorList>
            <person name="de Groot N.N."/>
        </authorList>
    </citation>
    <scope>NUCLEOTIDE SEQUENCE [LARGE SCALE GENOMIC DNA]</scope>
    <source>
        <strain evidence="8 9">CGMCC 1.10959</strain>
    </source>
</reference>
<dbReference type="OrthoDB" id="9801055at2"/>
<dbReference type="HAMAP" id="MF_00258">
    <property type="entry name" value="Glu_racemase"/>
    <property type="match status" value="1"/>
</dbReference>
<dbReference type="STRING" id="999627.SAMN05216236_10954"/>
<keyword evidence="9" id="KW-1185">Reference proteome</keyword>
<keyword evidence="6 7" id="KW-0961">Cell wall biogenesis/degradation</keyword>
<feature type="binding site" evidence="7">
    <location>
        <begin position="195"/>
        <end position="196"/>
    </location>
    <ligand>
        <name>substrate</name>
    </ligand>
</feature>
<dbReference type="EMBL" id="FPAW01000009">
    <property type="protein sequence ID" value="SFT84266.1"/>
    <property type="molecule type" value="Genomic_DNA"/>
</dbReference>
<dbReference type="PANTHER" id="PTHR21198:SF2">
    <property type="entry name" value="GLUTAMATE RACEMASE"/>
    <property type="match status" value="1"/>
</dbReference>
<dbReference type="EC" id="5.1.1.3" evidence="2 7"/>
<dbReference type="InterPro" id="IPR001920">
    <property type="entry name" value="Asp/Glu_race"/>
</dbReference>
<accession>A0A1I7BAN4</accession>
<dbReference type="PROSITE" id="PS00923">
    <property type="entry name" value="ASP_GLU_RACEMASE_1"/>
    <property type="match status" value="1"/>
</dbReference>
<dbReference type="InterPro" id="IPR018187">
    <property type="entry name" value="Asp/Glu_racemase_AS_1"/>
</dbReference>
<gene>
    <name evidence="7" type="primary">murI</name>
    <name evidence="8" type="ORF">SAMN05216236_10954</name>
</gene>
<keyword evidence="5 7" id="KW-0413">Isomerase</keyword>
<dbReference type="GO" id="GO:0008881">
    <property type="term" value="F:glutamate racemase activity"/>
    <property type="evidence" value="ECO:0007669"/>
    <property type="project" value="UniProtKB-UniRule"/>
</dbReference>
<protein>
    <recommendedName>
        <fullName evidence="2 7">Glutamate racemase</fullName>
        <ecNumber evidence="2 7">5.1.1.3</ecNumber>
    </recommendedName>
</protein>
<comment type="pathway">
    <text evidence="7">Cell wall biogenesis; peptidoglycan biosynthesis.</text>
</comment>
<evidence type="ECO:0000256" key="6">
    <source>
        <dbReference type="ARBA" id="ARBA00023316"/>
    </source>
</evidence>
<evidence type="ECO:0000256" key="2">
    <source>
        <dbReference type="ARBA" id="ARBA00013090"/>
    </source>
</evidence>
<feature type="binding site" evidence="7">
    <location>
        <begin position="7"/>
        <end position="8"/>
    </location>
    <ligand>
        <name>substrate</name>
    </ligand>
</feature>
<evidence type="ECO:0000313" key="8">
    <source>
        <dbReference type="EMBL" id="SFT84266.1"/>
    </source>
</evidence>
<evidence type="ECO:0000256" key="4">
    <source>
        <dbReference type="ARBA" id="ARBA00022984"/>
    </source>
</evidence>
<dbReference type="SUPFAM" id="SSF53681">
    <property type="entry name" value="Aspartate/glutamate racemase"/>
    <property type="match status" value="2"/>
</dbReference>
<name>A0A1I7BAN4_9RHOB</name>
<dbReference type="GO" id="GO:0071555">
    <property type="term" value="P:cell wall organization"/>
    <property type="evidence" value="ECO:0007669"/>
    <property type="project" value="UniProtKB-KW"/>
</dbReference>
<feature type="active site" description="Proton donor/acceptor" evidence="7">
    <location>
        <position position="194"/>
    </location>
</feature>
<evidence type="ECO:0000256" key="5">
    <source>
        <dbReference type="ARBA" id="ARBA00023235"/>
    </source>
</evidence>
<evidence type="ECO:0000256" key="1">
    <source>
        <dbReference type="ARBA" id="ARBA00001602"/>
    </source>
</evidence>
<evidence type="ECO:0000313" key="9">
    <source>
        <dbReference type="Proteomes" id="UP000182466"/>
    </source>
</evidence>
<dbReference type="InterPro" id="IPR015942">
    <property type="entry name" value="Asp/Glu/hydantoin_racemase"/>
</dbReference>
<dbReference type="Proteomes" id="UP000182466">
    <property type="component" value="Unassembled WGS sequence"/>
</dbReference>
<feature type="binding site" evidence="7">
    <location>
        <begin position="71"/>
        <end position="72"/>
    </location>
    <ligand>
        <name>substrate</name>
    </ligand>
</feature>
<evidence type="ECO:0000256" key="7">
    <source>
        <dbReference type="HAMAP-Rule" id="MF_00258"/>
    </source>
</evidence>
<dbReference type="Pfam" id="PF01177">
    <property type="entry name" value="Asp_Glu_race"/>
    <property type="match status" value="1"/>
</dbReference>
<dbReference type="AlphaFoldDB" id="A0A1I7BAN4"/>
<dbReference type="GO" id="GO:0009252">
    <property type="term" value="P:peptidoglycan biosynthetic process"/>
    <property type="evidence" value="ECO:0007669"/>
    <property type="project" value="UniProtKB-UniRule"/>
</dbReference>
<dbReference type="eggNOG" id="COG0796">
    <property type="taxonomic scope" value="Bacteria"/>
</dbReference>
<evidence type="ECO:0000256" key="3">
    <source>
        <dbReference type="ARBA" id="ARBA00022960"/>
    </source>
</evidence>
<keyword evidence="4 7" id="KW-0573">Peptidoglycan synthesis</keyword>
<dbReference type="InterPro" id="IPR004391">
    <property type="entry name" value="Glu_race"/>
</dbReference>
<comment type="function">
    <text evidence="7">Provides the (R)-glutamate required for cell wall biosynthesis.</text>
</comment>
<sequence>MAVGIFDSGLGGLTVLEAARQRLPDVDFLYLGDSAHAPYGVRDADDVFDLTGRAVQRLWDGGCDLVILACNTASAAALRRMQEGGLPRGKRVLGVFVPLIEALTERQWGDNSPPREVAVKHVALFATPATVASRAFQRELAFRAIGVDVEAQACGGVVDAIEDGDMILAEALVRSHVEALKRKMPQPQAAILGCTHYPLMEQTFQDALGADVQVFSQARLVAESLADYLERHPDMLGAGASGYLTTGDAQRVSDRATQFLRRQITFQAA</sequence>
<feature type="binding site" evidence="7">
    <location>
        <begin position="39"/>
        <end position="40"/>
    </location>
    <ligand>
        <name>substrate</name>
    </ligand>
</feature>
<comment type="catalytic activity">
    <reaction evidence="1 7">
        <text>L-glutamate = D-glutamate</text>
        <dbReference type="Rhea" id="RHEA:12813"/>
        <dbReference type="ChEBI" id="CHEBI:29985"/>
        <dbReference type="ChEBI" id="CHEBI:29986"/>
        <dbReference type="EC" id="5.1.1.3"/>
    </reaction>
</comment>
<dbReference type="UniPathway" id="UPA00219"/>
<dbReference type="GO" id="GO:0008360">
    <property type="term" value="P:regulation of cell shape"/>
    <property type="evidence" value="ECO:0007669"/>
    <property type="project" value="UniProtKB-KW"/>
</dbReference>
<feature type="active site" description="Proton donor/acceptor" evidence="7">
    <location>
        <position position="70"/>
    </location>
</feature>
<proteinExistence type="inferred from homology"/>
<keyword evidence="3 7" id="KW-0133">Cell shape</keyword>
<dbReference type="PANTHER" id="PTHR21198">
    <property type="entry name" value="GLUTAMATE RACEMASE"/>
    <property type="match status" value="1"/>
</dbReference>
<organism evidence="8 9">
    <name type="scientific">Sedimentitalea nanhaiensis</name>
    <dbReference type="NCBI Taxonomy" id="999627"/>
    <lineage>
        <taxon>Bacteria</taxon>
        <taxon>Pseudomonadati</taxon>
        <taxon>Pseudomonadota</taxon>
        <taxon>Alphaproteobacteria</taxon>
        <taxon>Rhodobacterales</taxon>
        <taxon>Paracoccaceae</taxon>
        <taxon>Sedimentitalea</taxon>
    </lineage>
</organism>
<dbReference type="Gene3D" id="3.40.50.1860">
    <property type="match status" value="2"/>
</dbReference>
<dbReference type="RefSeq" id="WP_027261693.1">
    <property type="nucleotide sequence ID" value="NZ_FPAW01000009.1"/>
</dbReference>
<comment type="similarity">
    <text evidence="7">Belongs to the aspartate/glutamate racemases family.</text>
</comment>